<proteinExistence type="inferred from homology"/>
<evidence type="ECO:0000313" key="6">
    <source>
        <dbReference type="EMBL" id="KAJ8923441.1"/>
    </source>
</evidence>
<evidence type="ECO:0000256" key="2">
    <source>
        <dbReference type="ARBA" id="ARBA00009127"/>
    </source>
</evidence>
<dbReference type="SUPFAM" id="SSF63829">
    <property type="entry name" value="Calcium-dependent phosphotriesterase"/>
    <property type="match status" value="1"/>
</dbReference>
<accession>A0AAV8WCL1</accession>
<evidence type="ECO:0000256" key="4">
    <source>
        <dbReference type="ARBA" id="ARBA00022729"/>
    </source>
</evidence>
<comment type="subcellular location">
    <subcellularLocation>
        <location evidence="1">Secreted</location>
    </subcellularLocation>
</comment>
<dbReference type="InterPro" id="IPR011042">
    <property type="entry name" value="6-blade_b-propeller_TolB-like"/>
</dbReference>
<dbReference type="Pfam" id="PF03022">
    <property type="entry name" value="MRJP"/>
    <property type="match status" value="1"/>
</dbReference>
<protein>
    <recommendedName>
        <fullName evidence="8">Bee-milk protein</fullName>
    </recommendedName>
</protein>
<feature type="chain" id="PRO_5043911338" description="Bee-milk protein" evidence="5">
    <location>
        <begin position="19"/>
        <end position="365"/>
    </location>
</feature>
<name>A0AAV8WCL1_9CUCU</name>
<comment type="similarity">
    <text evidence="2">Belongs to the major royal jelly protein family.</text>
</comment>
<sequence>MILKGIVVAILASLYVDAQNSCELIEWTGGQFDWPNAATKSIYRSSGRYIPKNIIATRGQIFKDEVFLALPRYKPGVPVTLAKVSFKQKGCEAVLLPFPCWSVQDESDTTALQNVVDLYLDENSILWVLDIGVVNTLTNPIRRGPPKVLAINVLTGKKVKTLDLSGLVCQASRLQYLVVEYAPDGKPYVYVSDAATRSILVFDVAGNRGYRVVLPRAVASSRRDVLYIALIHKAGFQNYLVMTYLSGSKIFQIRTEFLRSGCADGKIQDLGSKGGKLVILGTDLGSGLFFRYEGKPEIYRWEVGSLFKDYELVYKSPECYLATHVMPDVSRHRVRVLESNFPDFIQETVGCGVSHRVSLMISSVN</sequence>
<dbReference type="AlphaFoldDB" id="A0AAV8WCL1"/>
<dbReference type="PANTHER" id="PTHR10009:SF8">
    <property type="entry name" value="IP19120P"/>
    <property type="match status" value="1"/>
</dbReference>
<dbReference type="Proteomes" id="UP001159042">
    <property type="component" value="Unassembled WGS sequence"/>
</dbReference>
<evidence type="ECO:0000313" key="7">
    <source>
        <dbReference type="Proteomes" id="UP001159042"/>
    </source>
</evidence>
<keyword evidence="4 5" id="KW-0732">Signal</keyword>
<evidence type="ECO:0000256" key="5">
    <source>
        <dbReference type="SAM" id="SignalP"/>
    </source>
</evidence>
<comment type="caution">
    <text evidence="6">The sequence shown here is derived from an EMBL/GenBank/DDBJ whole genome shotgun (WGS) entry which is preliminary data.</text>
</comment>
<gene>
    <name evidence="6" type="ORF">NQ315_002000</name>
</gene>
<evidence type="ECO:0000256" key="1">
    <source>
        <dbReference type="ARBA" id="ARBA00004613"/>
    </source>
</evidence>
<organism evidence="6 7">
    <name type="scientific">Exocentrus adspersus</name>
    <dbReference type="NCBI Taxonomy" id="1586481"/>
    <lineage>
        <taxon>Eukaryota</taxon>
        <taxon>Metazoa</taxon>
        <taxon>Ecdysozoa</taxon>
        <taxon>Arthropoda</taxon>
        <taxon>Hexapoda</taxon>
        <taxon>Insecta</taxon>
        <taxon>Pterygota</taxon>
        <taxon>Neoptera</taxon>
        <taxon>Endopterygota</taxon>
        <taxon>Coleoptera</taxon>
        <taxon>Polyphaga</taxon>
        <taxon>Cucujiformia</taxon>
        <taxon>Chrysomeloidea</taxon>
        <taxon>Cerambycidae</taxon>
        <taxon>Lamiinae</taxon>
        <taxon>Acanthocinini</taxon>
        <taxon>Exocentrus</taxon>
    </lineage>
</organism>
<dbReference type="GO" id="GO:0005576">
    <property type="term" value="C:extracellular region"/>
    <property type="evidence" value="ECO:0007669"/>
    <property type="project" value="UniProtKB-SubCell"/>
</dbReference>
<dbReference type="EMBL" id="JANEYG010000005">
    <property type="protein sequence ID" value="KAJ8923441.1"/>
    <property type="molecule type" value="Genomic_DNA"/>
</dbReference>
<dbReference type="InterPro" id="IPR017996">
    <property type="entry name" value="MRJP/yellow-related"/>
</dbReference>
<reference evidence="6 7" key="1">
    <citation type="journal article" date="2023" name="Insect Mol. Biol.">
        <title>Genome sequencing provides insights into the evolution of gene families encoding plant cell wall-degrading enzymes in longhorned beetles.</title>
        <authorList>
            <person name="Shin N.R."/>
            <person name="Okamura Y."/>
            <person name="Kirsch R."/>
            <person name="Pauchet Y."/>
        </authorList>
    </citation>
    <scope>NUCLEOTIDE SEQUENCE [LARGE SCALE GENOMIC DNA]</scope>
    <source>
        <strain evidence="6">EAD_L_NR</strain>
    </source>
</reference>
<dbReference type="Gene3D" id="2.120.10.30">
    <property type="entry name" value="TolB, C-terminal domain"/>
    <property type="match status" value="1"/>
</dbReference>
<feature type="signal peptide" evidence="5">
    <location>
        <begin position="1"/>
        <end position="18"/>
    </location>
</feature>
<keyword evidence="7" id="KW-1185">Reference proteome</keyword>
<evidence type="ECO:0000256" key="3">
    <source>
        <dbReference type="ARBA" id="ARBA00022525"/>
    </source>
</evidence>
<keyword evidence="3" id="KW-0964">Secreted</keyword>
<evidence type="ECO:0008006" key="8">
    <source>
        <dbReference type="Google" id="ProtNLM"/>
    </source>
</evidence>
<dbReference type="PANTHER" id="PTHR10009">
    <property type="entry name" value="PROTEIN YELLOW-RELATED"/>
    <property type="match status" value="1"/>
</dbReference>